<name>A0A3P9IMS6_ORYLA</name>
<protein>
    <recommendedName>
        <fullName evidence="2">SCAN box domain-containing protein</fullName>
    </recommendedName>
</protein>
<dbReference type="AlphaFoldDB" id="A0A3P9IMS6"/>
<dbReference type="InterPro" id="IPR038269">
    <property type="entry name" value="SCAN_sf"/>
</dbReference>
<evidence type="ECO:0000313" key="4">
    <source>
        <dbReference type="Proteomes" id="UP000265200"/>
    </source>
</evidence>
<dbReference type="Proteomes" id="UP000265200">
    <property type="component" value="Chromosome 10"/>
</dbReference>
<accession>A0A3P9IMS6</accession>
<reference key="1">
    <citation type="journal article" date="2007" name="Nature">
        <title>The medaka draft genome and insights into vertebrate genome evolution.</title>
        <authorList>
            <person name="Kasahara M."/>
            <person name="Naruse K."/>
            <person name="Sasaki S."/>
            <person name="Nakatani Y."/>
            <person name="Qu W."/>
            <person name="Ahsan B."/>
            <person name="Yamada T."/>
            <person name="Nagayasu Y."/>
            <person name="Doi K."/>
            <person name="Kasai Y."/>
            <person name="Jindo T."/>
            <person name="Kobayashi D."/>
            <person name="Shimada A."/>
            <person name="Toyoda A."/>
            <person name="Kuroki Y."/>
            <person name="Fujiyama A."/>
            <person name="Sasaki T."/>
            <person name="Shimizu A."/>
            <person name="Asakawa S."/>
            <person name="Shimizu N."/>
            <person name="Hashimoto S."/>
            <person name="Yang J."/>
            <person name="Lee Y."/>
            <person name="Matsushima K."/>
            <person name="Sugano S."/>
            <person name="Sakaizumi M."/>
            <person name="Narita T."/>
            <person name="Ohishi K."/>
            <person name="Haga S."/>
            <person name="Ohta F."/>
            <person name="Nomoto H."/>
            <person name="Nogata K."/>
            <person name="Morishita T."/>
            <person name="Endo T."/>
            <person name="Shin-I T."/>
            <person name="Takeda H."/>
            <person name="Morishita S."/>
            <person name="Kohara Y."/>
        </authorList>
    </citation>
    <scope>NUCLEOTIDE SEQUENCE [LARGE SCALE GENOMIC DNA]</scope>
    <source>
        <strain>Hd-rR</strain>
    </source>
</reference>
<dbReference type="InterPro" id="IPR003309">
    <property type="entry name" value="SCAN_dom"/>
</dbReference>
<organism evidence="3 4">
    <name type="scientific">Oryzias latipes</name>
    <name type="common">Japanese rice fish</name>
    <name type="synonym">Japanese killifish</name>
    <dbReference type="NCBI Taxonomy" id="8090"/>
    <lineage>
        <taxon>Eukaryota</taxon>
        <taxon>Metazoa</taxon>
        <taxon>Chordata</taxon>
        <taxon>Craniata</taxon>
        <taxon>Vertebrata</taxon>
        <taxon>Euteleostomi</taxon>
        <taxon>Actinopterygii</taxon>
        <taxon>Neopterygii</taxon>
        <taxon>Teleostei</taxon>
        <taxon>Neoteleostei</taxon>
        <taxon>Acanthomorphata</taxon>
        <taxon>Ovalentaria</taxon>
        <taxon>Atherinomorphae</taxon>
        <taxon>Beloniformes</taxon>
        <taxon>Adrianichthyidae</taxon>
        <taxon>Oryziinae</taxon>
        <taxon>Oryzias</taxon>
    </lineage>
</organism>
<reference evidence="3" key="4">
    <citation type="submission" date="2025-09" db="UniProtKB">
        <authorList>
            <consortium name="Ensembl"/>
        </authorList>
    </citation>
    <scope>IDENTIFICATION</scope>
    <source>
        <strain evidence="3">HSOK</strain>
    </source>
</reference>
<reference evidence="3 4" key="2">
    <citation type="submission" date="2017-04" db="EMBL/GenBank/DDBJ databases">
        <title>CpG methylation of centromeres and impact of large insertions on vertebrate speciation.</title>
        <authorList>
            <person name="Ichikawa K."/>
            <person name="Yoshimura J."/>
            <person name="Morishita S."/>
        </authorList>
    </citation>
    <scope>NUCLEOTIDE SEQUENCE</scope>
    <source>
        <strain evidence="3 4">HSOK</strain>
    </source>
</reference>
<dbReference type="Gene3D" id="1.10.4020.10">
    <property type="entry name" value="DNA breaking-rejoining enzymes"/>
    <property type="match status" value="1"/>
</dbReference>
<dbReference type="Pfam" id="PF02023">
    <property type="entry name" value="SCAN"/>
    <property type="match status" value="1"/>
</dbReference>
<sequence length="121" mass="13727">LNVAVKQRCEFKPFLLHVQHVLWEERSYFLRNISPGTCCRRGPAGACCHSKGLCRGWDRPERRTEEQSGRIVAMGPQPQVHPSSVRTWVEEHEPEEGPADAWPAELSGRLAWSLHCGGRLD</sequence>
<evidence type="ECO:0000259" key="2">
    <source>
        <dbReference type="PROSITE" id="PS50804"/>
    </source>
</evidence>
<dbReference type="PROSITE" id="PS50804">
    <property type="entry name" value="SCAN_BOX"/>
    <property type="match status" value="1"/>
</dbReference>
<evidence type="ECO:0000256" key="1">
    <source>
        <dbReference type="SAM" id="MobiDB-lite"/>
    </source>
</evidence>
<feature type="domain" description="SCAN box" evidence="2">
    <location>
        <begin position="42"/>
        <end position="97"/>
    </location>
</feature>
<dbReference type="Ensembl" id="ENSORLT00015036431.1">
    <property type="protein sequence ID" value="ENSORLP00015021378.1"/>
    <property type="gene ID" value="ENSORLG00015022599.1"/>
</dbReference>
<feature type="region of interest" description="Disordered" evidence="1">
    <location>
        <begin position="65"/>
        <end position="102"/>
    </location>
</feature>
<reference evidence="3" key="3">
    <citation type="submission" date="2025-08" db="UniProtKB">
        <authorList>
            <consortium name="Ensembl"/>
        </authorList>
    </citation>
    <scope>IDENTIFICATION</scope>
    <source>
        <strain evidence="3">HSOK</strain>
    </source>
</reference>
<evidence type="ECO:0000313" key="3">
    <source>
        <dbReference type="Ensembl" id="ENSORLP00015021378.1"/>
    </source>
</evidence>
<proteinExistence type="predicted"/>